<accession>A0ABS5FH68</accession>
<dbReference type="PANTHER" id="PTHR30386">
    <property type="entry name" value="MEMBRANE FUSION SUBUNIT OF EMRAB-TOLC MULTIDRUG EFFLUX PUMP"/>
    <property type="match status" value="1"/>
</dbReference>
<proteinExistence type="predicted"/>
<dbReference type="RefSeq" id="WP_212399152.1">
    <property type="nucleotide sequence ID" value="NZ_JAFCJH010000009.1"/>
</dbReference>
<evidence type="ECO:0000313" key="4">
    <source>
        <dbReference type="Proteomes" id="UP001315278"/>
    </source>
</evidence>
<sequence length="436" mass="47607">MSTSETLGQPENRRAPSAPQRAFRAAALDRASSPEQLDQLVIVTKPADWIITAVFLVAVAAAVVWSIFGRVPTRVSGEGILISNGGKVVDAVSAAAGRLQSVAVTVGDHVDLGQPIAQIVQTDIEQKHKAAIEVLQERQREYADLKSKVAAELVAKRQNLEKLEAALEQVIKATGQRIDYLSVDVKNLEGLLAKGYTTRRNLEDRRQELTDAQQRRLDAQNEILKLKAQQTDLETQRERDVQQSEFTLNEARRQVNAAAEQLSQNTQVLSPMEGRVLEVKISPGSVLTVGMPVVQIESEGNKLQAVVYIPAEHGKQIKPGMQVHLEPSTIKREEFGMMLGTVVSVSDFPMTPQGIGAVLHNESLVSRFSHNGAPYAAEVMLQEDDSTATGYRWAVGKGPAAHLTSGTLARAEITTRRQRPLDLVIPLIRHLTGIDG</sequence>
<protein>
    <submittedName>
        <fullName evidence="3">NHLP bacteriocin system secretion protein</fullName>
    </submittedName>
</protein>
<keyword evidence="2" id="KW-0812">Transmembrane</keyword>
<dbReference type="Proteomes" id="UP001315278">
    <property type="component" value="Unassembled WGS sequence"/>
</dbReference>
<dbReference type="Gene3D" id="3.40.50.300">
    <property type="entry name" value="P-loop containing nucleotide triphosphate hydrolases"/>
    <property type="match status" value="1"/>
</dbReference>
<dbReference type="EMBL" id="JAFCJH010000009">
    <property type="protein sequence ID" value="MBR0796029.1"/>
    <property type="molecule type" value="Genomic_DNA"/>
</dbReference>
<evidence type="ECO:0000256" key="2">
    <source>
        <dbReference type="SAM" id="Phobius"/>
    </source>
</evidence>
<evidence type="ECO:0000313" key="3">
    <source>
        <dbReference type="EMBL" id="MBR0796029.1"/>
    </source>
</evidence>
<dbReference type="InterPro" id="IPR050739">
    <property type="entry name" value="MFP"/>
</dbReference>
<dbReference type="NCBIfam" id="TIGR03794">
    <property type="entry name" value="NHLM_micro_HlyD"/>
    <property type="match status" value="1"/>
</dbReference>
<keyword evidence="2" id="KW-1133">Transmembrane helix</keyword>
<keyword evidence="2" id="KW-0472">Membrane</keyword>
<name>A0ABS5FH68_9BRAD</name>
<organism evidence="3 4">
    <name type="scientific">Bradyrhizobium jicamae</name>
    <dbReference type="NCBI Taxonomy" id="280332"/>
    <lineage>
        <taxon>Bacteria</taxon>
        <taxon>Pseudomonadati</taxon>
        <taxon>Pseudomonadota</taxon>
        <taxon>Alphaproteobacteria</taxon>
        <taxon>Hyphomicrobiales</taxon>
        <taxon>Nitrobacteraceae</taxon>
        <taxon>Bradyrhizobium</taxon>
    </lineage>
</organism>
<dbReference type="InterPro" id="IPR022275">
    <property type="entry name" value="NHPM_bacteriocin_SS_HylD"/>
</dbReference>
<feature type="coiled-coil region" evidence="1">
    <location>
        <begin position="202"/>
        <end position="268"/>
    </location>
</feature>
<evidence type="ECO:0000256" key="1">
    <source>
        <dbReference type="SAM" id="Coils"/>
    </source>
</evidence>
<dbReference type="PRINTS" id="PR01490">
    <property type="entry name" value="RTXTOXIND"/>
</dbReference>
<feature type="coiled-coil region" evidence="1">
    <location>
        <begin position="146"/>
        <end position="173"/>
    </location>
</feature>
<comment type="caution">
    <text evidence="3">The sequence shown here is derived from an EMBL/GenBank/DDBJ whole genome shotgun (WGS) entry which is preliminary data.</text>
</comment>
<dbReference type="InterPro" id="IPR027417">
    <property type="entry name" value="P-loop_NTPase"/>
</dbReference>
<keyword evidence="4" id="KW-1185">Reference proteome</keyword>
<feature type="transmembrane region" description="Helical" evidence="2">
    <location>
        <begin position="49"/>
        <end position="68"/>
    </location>
</feature>
<keyword evidence="1" id="KW-0175">Coiled coil</keyword>
<reference evidence="4" key="1">
    <citation type="journal article" date="2021" name="ISME J.">
        <title>Evolutionary origin and ecological implication of a unique nif island in free-living Bradyrhizobium lineages.</title>
        <authorList>
            <person name="Tao J."/>
        </authorList>
    </citation>
    <scope>NUCLEOTIDE SEQUENCE [LARGE SCALE GENOMIC DNA]</scope>
    <source>
        <strain evidence="4">SZCCT0434</strain>
    </source>
</reference>
<gene>
    <name evidence="3" type="ORF">JQ615_11575</name>
</gene>
<dbReference type="PANTHER" id="PTHR30386:SF27">
    <property type="entry name" value="MEMBRANE FUSION PROTEIN (MFP) FAMILY PROTEIN"/>
    <property type="match status" value="1"/>
</dbReference>